<dbReference type="SUPFAM" id="SSF103473">
    <property type="entry name" value="MFS general substrate transporter"/>
    <property type="match status" value="1"/>
</dbReference>
<protein>
    <submittedName>
        <fullName evidence="2">Major facilitator transporter</fullName>
    </submittedName>
</protein>
<keyword evidence="1" id="KW-1133">Transmembrane helix</keyword>
<dbReference type="InterPro" id="IPR036259">
    <property type="entry name" value="MFS_trans_sf"/>
</dbReference>
<sequence>GVVPRRAVAWIFLSWAIGTAALVPMGLAGAAWELLPLAFVTLGGISLGNVIWFSKMGVEVPGYILGRVASLDMMVSFSLTPLSNAVTGPLAGVIGARHVLLVAGALGALTPILFLLLVPGLFGKHRASADITPRSAN</sequence>
<reference evidence="2" key="2">
    <citation type="journal article" date="2014" name="ISME J.">
        <title>Microbial stratification in low pH oxic and suboxic macroscopic growths along an acid mine drainage.</title>
        <authorList>
            <person name="Mendez-Garcia C."/>
            <person name="Mesa V."/>
            <person name="Sprenger R.R."/>
            <person name="Richter M."/>
            <person name="Diez M.S."/>
            <person name="Solano J."/>
            <person name="Bargiela R."/>
            <person name="Golyshina O.V."/>
            <person name="Manteca A."/>
            <person name="Ramos J.L."/>
            <person name="Gallego J.R."/>
            <person name="Llorente I."/>
            <person name="Martins Dos Santos V.A."/>
            <person name="Jensen O.N."/>
            <person name="Pelaez A.I."/>
            <person name="Sanchez J."/>
            <person name="Ferrer M."/>
        </authorList>
    </citation>
    <scope>NUCLEOTIDE SEQUENCE</scope>
</reference>
<proteinExistence type="predicted"/>
<keyword evidence="1" id="KW-0812">Transmembrane</keyword>
<feature type="transmembrane region" description="Helical" evidence="1">
    <location>
        <begin position="7"/>
        <end position="28"/>
    </location>
</feature>
<organism evidence="2">
    <name type="scientific">mine drainage metagenome</name>
    <dbReference type="NCBI Taxonomy" id="410659"/>
    <lineage>
        <taxon>unclassified sequences</taxon>
        <taxon>metagenomes</taxon>
        <taxon>ecological metagenomes</taxon>
    </lineage>
</organism>
<accession>T0YR45</accession>
<comment type="caution">
    <text evidence="2">The sequence shown here is derived from an EMBL/GenBank/DDBJ whole genome shotgun (WGS) entry which is preliminary data.</text>
</comment>
<gene>
    <name evidence="2" type="ORF">B1A_18212</name>
</gene>
<evidence type="ECO:0000313" key="2">
    <source>
        <dbReference type="EMBL" id="EQD35588.1"/>
    </source>
</evidence>
<name>T0YR45_9ZZZZ</name>
<reference evidence="2" key="1">
    <citation type="submission" date="2013-08" db="EMBL/GenBank/DDBJ databases">
        <authorList>
            <person name="Mendez C."/>
            <person name="Richter M."/>
            <person name="Ferrer M."/>
            <person name="Sanchez J."/>
        </authorList>
    </citation>
    <scope>NUCLEOTIDE SEQUENCE</scope>
</reference>
<feature type="transmembrane region" description="Helical" evidence="1">
    <location>
        <begin position="99"/>
        <end position="118"/>
    </location>
</feature>
<dbReference type="AlphaFoldDB" id="T0YR45"/>
<dbReference type="EMBL" id="AUZX01013428">
    <property type="protein sequence ID" value="EQD35588.1"/>
    <property type="molecule type" value="Genomic_DNA"/>
</dbReference>
<feature type="transmembrane region" description="Helical" evidence="1">
    <location>
        <begin position="34"/>
        <end position="53"/>
    </location>
</feature>
<feature type="non-terminal residue" evidence="2">
    <location>
        <position position="1"/>
    </location>
</feature>
<evidence type="ECO:0000256" key="1">
    <source>
        <dbReference type="SAM" id="Phobius"/>
    </source>
</evidence>
<keyword evidence="1" id="KW-0472">Membrane</keyword>